<dbReference type="EMBL" id="HBFW01014075">
    <property type="protein sequence ID" value="CAD8937887.1"/>
    <property type="molecule type" value="Transcribed_RNA"/>
</dbReference>
<protein>
    <submittedName>
        <fullName evidence="1">Uncharacterized protein</fullName>
    </submittedName>
</protein>
<reference evidence="1" key="1">
    <citation type="submission" date="2021-01" db="EMBL/GenBank/DDBJ databases">
        <authorList>
            <person name="Corre E."/>
            <person name="Pelletier E."/>
            <person name="Niang G."/>
            <person name="Scheremetjew M."/>
            <person name="Finn R."/>
            <person name="Kale V."/>
            <person name="Holt S."/>
            <person name="Cochrane G."/>
            <person name="Meng A."/>
            <person name="Brown T."/>
            <person name="Cohen L."/>
        </authorList>
    </citation>
    <scope>NUCLEOTIDE SEQUENCE</scope>
    <source>
        <strain evidence="1">ECT3854</strain>
    </source>
</reference>
<accession>A0A7S1D4G4</accession>
<gene>
    <name evidence="1" type="ORF">CTEN0397_LOCUS8950</name>
</gene>
<sequence length="167" mass="18283">MRRMYCSLLPPMFKRLKNSYCESYQSKAALCPRPFDPFQEIDPTDFLRAVGAFAQWPVSVLRFLQLKCPKQTSPSLAHASALGMRWNGISSPSMRHPTISDSQSEPSLRLFPAATAAAAAGEVGGEELNRVVAVAVGTMDVAASAAPAQRRQEYFRPEDVYGMVVVG</sequence>
<organism evidence="1">
    <name type="scientific">Cyclophora tenuis</name>
    <name type="common">Marine diatom</name>
    <dbReference type="NCBI Taxonomy" id="216820"/>
    <lineage>
        <taxon>Eukaryota</taxon>
        <taxon>Sar</taxon>
        <taxon>Stramenopiles</taxon>
        <taxon>Ochrophyta</taxon>
        <taxon>Bacillariophyta</taxon>
        <taxon>Fragilariophyceae</taxon>
        <taxon>Fragilariophycidae</taxon>
        <taxon>Cyclophorales</taxon>
        <taxon>Cyclophoraceae</taxon>
        <taxon>Cyclophora</taxon>
    </lineage>
</organism>
<evidence type="ECO:0000313" key="1">
    <source>
        <dbReference type="EMBL" id="CAD8937887.1"/>
    </source>
</evidence>
<name>A0A7S1D4G4_CYCTE</name>
<proteinExistence type="predicted"/>
<dbReference type="AlphaFoldDB" id="A0A7S1D4G4"/>